<evidence type="ECO:0000259" key="6">
    <source>
        <dbReference type="Pfam" id="PF02631"/>
    </source>
</evidence>
<evidence type="ECO:0000259" key="7">
    <source>
        <dbReference type="Pfam" id="PF21981"/>
    </source>
</evidence>
<comment type="similarity">
    <text evidence="2 5">Belongs to the RecX family.</text>
</comment>
<evidence type="ECO:0000259" key="8">
    <source>
        <dbReference type="Pfam" id="PF21982"/>
    </source>
</evidence>
<comment type="caution">
    <text evidence="9">The sequence shown here is derived from an EMBL/GenBank/DDBJ whole genome shotgun (WGS) entry which is preliminary data.</text>
</comment>
<dbReference type="Gene3D" id="1.10.10.10">
    <property type="entry name" value="Winged helix-like DNA-binding domain superfamily/Winged helix DNA-binding domain"/>
    <property type="match status" value="3"/>
</dbReference>
<dbReference type="InterPro" id="IPR053925">
    <property type="entry name" value="RecX_HTH_3rd"/>
</dbReference>
<comment type="function">
    <text evidence="5">Modulates RecA activity.</text>
</comment>
<dbReference type="InterPro" id="IPR036388">
    <property type="entry name" value="WH-like_DNA-bd_sf"/>
</dbReference>
<dbReference type="Proteomes" id="UP000824263">
    <property type="component" value="Unassembled WGS sequence"/>
</dbReference>
<evidence type="ECO:0000313" key="9">
    <source>
        <dbReference type="EMBL" id="HIW84443.1"/>
    </source>
</evidence>
<feature type="domain" description="RecX second three-helical" evidence="6">
    <location>
        <begin position="105"/>
        <end position="143"/>
    </location>
</feature>
<dbReference type="InterPro" id="IPR003783">
    <property type="entry name" value="Regulatory_RecX"/>
</dbReference>
<dbReference type="PANTHER" id="PTHR33602">
    <property type="entry name" value="REGULATORY PROTEIN RECX FAMILY PROTEIN"/>
    <property type="match status" value="1"/>
</dbReference>
<dbReference type="GO" id="GO:0006282">
    <property type="term" value="P:regulation of DNA repair"/>
    <property type="evidence" value="ECO:0007669"/>
    <property type="project" value="UniProtKB-UniRule"/>
</dbReference>
<dbReference type="GO" id="GO:0005737">
    <property type="term" value="C:cytoplasm"/>
    <property type="evidence" value="ECO:0007669"/>
    <property type="project" value="UniProtKB-SubCell"/>
</dbReference>
<dbReference type="Pfam" id="PF21982">
    <property type="entry name" value="RecX_HTH1"/>
    <property type="match status" value="1"/>
</dbReference>
<evidence type="ECO:0000256" key="2">
    <source>
        <dbReference type="ARBA" id="ARBA00009695"/>
    </source>
</evidence>
<feature type="domain" description="RecX third three-helical" evidence="7">
    <location>
        <begin position="154"/>
        <end position="197"/>
    </location>
</feature>
<dbReference type="InterPro" id="IPR053926">
    <property type="entry name" value="RecX_HTH_1st"/>
</dbReference>
<comment type="subcellular location">
    <subcellularLocation>
        <location evidence="1 5">Cytoplasm</location>
    </subcellularLocation>
</comment>
<dbReference type="Pfam" id="PF21981">
    <property type="entry name" value="RecX_HTH3"/>
    <property type="match status" value="1"/>
</dbReference>
<feature type="domain" description="RecX first three-helical" evidence="8">
    <location>
        <begin position="59"/>
        <end position="97"/>
    </location>
</feature>
<organism evidence="9 10">
    <name type="scientific">Candidatus Dorea gallistercoris</name>
    <dbReference type="NCBI Taxonomy" id="2838542"/>
    <lineage>
        <taxon>Bacteria</taxon>
        <taxon>Bacillati</taxon>
        <taxon>Bacillota</taxon>
        <taxon>Clostridia</taxon>
        <taxon>Lachnospirales</taxon>
        <taxon>Lachnospiraceae</taxon>
        <taxon>Dorea</taxon>
    </lineage>
</organism>
<accession>A0A9D1RC94</accession>
<dbReference type="Pfam" id="PF02631">
    <property type="entry name" value="RecX_HTH2"/>
    <property type="match status" value="1"/>
</dbReference>
<dbReference type="HAMAP" id="MF_01114">
    <property type="entry name" value="RecX"/>
    <property type="match status" value="1"/>
</dbReference>
<protein>
    <recommendedName>
        <fullName evidence="3 5">Regulatory protein RecX</fullName>
    </recommendedName>
</protein>
<gene>
    <name evidence="5" type="primary">recX</name>
    <name evidence="9" type="ORF">H9873_08985</name>
</gene>
<keyword evidence="4 5" id="KW-0963">Cytoplasm</keyword>
<sequence length="204" mass="23910">MVITEIEALSKTRYQVYLDGKPAFVLYKGDLARYHLTKGSDIAEEICLQIRQQVVLKRAKARALHLLNDMGRTEEQLCAKLRQSHYSEDVVQETLAYVRSYGYVNDAAYARNFIETRKGRKSRKELYAKLCEKGISREEIDQAFEECYSGEDSREAIRELLRKKGWTSEEMEDKERRKMLGFLTRKGFSYEDIRQVIQVSDWNA</sequence>
<dbReference type="EMBL" id="DXGF01000155">
    <property type="protein sequence ID" value="HIW84443.1"/>
    <property type="molecule type" value="Genomic_DNA"/>
</dbReference>
<evidence type="ECO:0000256" key="3">
    <source>
        <dbReference type="ARBA" id="ARBA00018111"/>
    </source>
</evidence>
<evidence type="ECO:0000256" key="1">
    <source>
        <dbReference type="ARBA" id="ARBA00004496"/>
    </source>
</evidence>
<dbReference type="InterPro" id="IPR053924">
    <property type="entry name" value="RecX_HTH_2nd"/>
</dbReference>
<name>A0A9D1RC94_9FIRM</name>
<proteinExistence type="inferred from homology"/>
<reference evidence="9" key="2">
    <citation type="submission" date="2021-04" db="EMBL/GenBank/DDBJ databases">
        <authorList>
            <person name="Gilroy R."/>
        </authorList>
    </citation>
    <scope>NUCLEOTIDE SEQUENCE</scope>
    <source>
        <strain evidence="9">ChiSxjej1B13-11762</strain>
    </source>
</reference>
<dbReference type="AlphaFoldDB" id="A0A9D1RC94"/>
<evidence type="ECO:0000313" key="10">
    <source>
        <dbReference type="Proteomes" id="UP000824263"/>
    </source>
</evidence>
<evidence type="ECO:0000256" key="5">
    <source>
        <dbReference type="HAMAP-Rule" id="MF_01114"/>
    </source>
</evidence>
<reference evidence="9" key="1">
    <citation type="journal article" date="2021" name="PeerJ">
        <title>Extensive microbial diversity within the chicken gut microbiome revealed by metagenomics and culture.</title>
        <authorList>
            <person name="Gilroy R."/>
            <person name="Ravi A."/>
            <person name="Getino M."/>
            <person name="Pursley I."/>
            <person name="Horton D.L."/>
            <person name="Alikhan N.F."/>
            <person name="Baker D."/>
            <person name="Gharbi K."/>
            <person name="Hall N."/>
            <person name="Watson M."/>
            <person name="Adriaenssens E.M."/>
            <person name="Foster-Nyarko E."/>
            <person name="Jarju S."/>
            <person name="Secka A."/>
            <person name="Antonio M."/>
            <person name="Oren A."/>
            <person name="Chaudhuri R.R."/>
            <person name="La Ragione R."/>
            <person name="Hildebrand F."/>
            <person name="Pallen M.J."/>
        </authorList>
    </citation>
    <scope>NUCLEOTIDE SEQUENCE</scope>
    <source>
        <strain evidence="9">ChiSxjej1B13-11762</strain>
    </source>
</reference>
<evidence type="ECO:0000256" key="4">
    <source>
        <dbReference type="ARBA" id="ARBA00022490"/>
    </source>
</evidence>
<dbReference type="PANTHER" id="PTHR33602:SF1">
    <property type="entry name" value="REGULATORY PROTEIN RECX FAMILY PROTEIN"/>
    <property type="match status" value="1"/>
</dbReference>